<dbReference type="GeneID" id="8241006"/>
<dbReference type="Gene3D" id="3.40.50.620">
    <property type="entry name" value="HUPs"/>
    <property type="match status" value="1"/>
</dbReference>
<dbReference type="InParanoid" id="C1DZ83"/>
<dbReference type="InterPro" id="IPR014729">
    <property type="entry name" value="Rossmann-like_a/b/a_fold"/>
</dbReference>
<feature type="region of interest" description="Disordered" evidence="1">
    <location>
        <begin position="1"/>
        <end position="36"/>
    </location>
</feature>
<dbReference type="InterPro" id="IPR006016">
    <property type="entry name" value="UspA"/>
</dbReference>
<dbReference type="AlphaFoldDB" id="C1DZ83"/>
<organism evidence="3 4">
    <name type="scientific">Micromonas commoda (strain RCC299 / NOUM17 / CCMP2709)</name>
    <name type="common">Picoplanktonic green alga</name>
    <dbReference type="NCBI Taxonomy" id="296587"/>
    <lineage>
        <taxon>Eukaryota</taxon>
        <taxon>Viridiplantae</taxon>
        <taxon>Chlorophyta</taxon>
        <taxon>Mamiellophyceae</taxon>
        <taxon>Mamiellales</taxon>
        <taxon>Mamiellaceae</taxon>
        <taxon>Micromonas</taxon>
    </lineage>
</organism>
<dbReference type="Pfam" id="PF00582">
    <property type="entry name" value="Usp"/>
    <property type="match status" value="1"/>
</dbReference>
<accession>C1DZ83</accession>
<dbReference type="PANTHER" id="PTHR31964:SF113">
    <property type="entry name" value="USPA DOMAIN-CONTAINING PROTEIN"/>
    <property type="match status" value="1"/>
</dbReference>
<dbReference type="Proteomes" id="UP000002009">
    <property type="component" value="Chromosome 2"/>
</dbReference>
<gene>
    <name evidence="3" type="ORF">MICPUN_55681</name>
</gene>
<dbReference type="CDD" id="cd23659">
    <property type="entry name" value="USP_At3g01520-like"/>
    <property type="match status" value="1"/>
</dbReference>
<evidence type="ECO:0000256" key="1">
    <source>
        <dbReference type="SAM" id="MobiDB-lite"/>
    </source>
</evidence>
<sequence length="235" mass="25215">MTKPRATPGTPPTGGGAAPRDFQDHLRASPSPTSPPLAQTLKDVGDVNDERVVLLPVDGGRGIETDAVLKWCCDNLYRDGDTFLLLHVVPRSGWRRRAREDALGYEPSEANAADDEAAAVWLDEAEARMRREYLPRLLEFGLPEDVACFEVAAYDTACAKVGELVCEVAAATNAACVAMARHGKGTLRELVTGSVTNYCVHHCGSPVVVINVAAELSARDAAVGDRECAEFAWVP</sequence>
<dbReference type="OrthoDB" id="843225at2759"/>
<dbReference type="PANTHER" id="PTHR31964">
    <property type="entry name" value="ADENINE NUCLEOTIDE ALPHA HYDROLASES-LIKE SUPERFAMILY PROTEIN"/>
    <property type="match status" value="1"/>
</dbReference>
<dbReference type="KEGG" id="mis:MICPUN_55681"/>
<evidence type="ECO:0000313" key="3">
    <source>
        <dbReference type="EMBL" id="ACO61563.1"/>
    </source>
</evidence>
<dbReference type="FunCoup" id="C1DZ83">
    <property type="interactions" value="447"/>
</dbReference>
<protein>
    <recommendedName>
        <fullName evidence="2">UspA domain-containing protein</fullName>
    </recommendedName>
</protein>
<name>C1DZ83_MICCC</name>
<evidence type="ECO:0000313" key="4">
    <source>
        <dbReference type="Proteomes" id="UP000002009"/>
    </source>
</evidence>
<proteinExistence type="predicted"/>
<keyword evidence="4" id="KW-1185">Reference proteome</keyword>
<dbReference type="EMBL" id="CP001323">
    <property type="protein sequence ID" value="ACO61563.1"/>
    <property type="molecule type" value="Genomic_DNA"/>
</dbReference>
<reference evidence="3 4" key="1">
    <citation type="journal article" date="2009" name="Science">
        <title>Green evolution and dynamic adaptations revealed by genomes of the marine picoeukaryotes Micromonas.</title>
        <authorList>
            <person name="Worden A.Z."/>
            <person name="Lee J.H."/>
            <person name="Mock T."/>
            <person name="Rouze P."/>
            <person name="Simmons M.P."/>
            <person name="Aerts A.L."/>
            <person name="Allen A.E."/>
            <person name="Cuvelier M.L."/>
            <person name="Derelle E."/>
            <person name="Everett M.V."/>
            <person name="Foulon E."/>
            <person name="Grimwood J."/>
            <person name="Gundlach H."/>
            <person name="Henrissat B."/>
            <person name="Napoli C."/>
            <person name="McDonald S.M."/>
            <person name="Parker M.S."/>
            <person name="Rombauts S."/>
            <person name="Salamov A."/>
            <person name="Von Dassow P."/>
            <person name="Badger J.H."/>
            <person name="Coutinho P.M."/>
            <person name="Demir E."/>
            <person name="Dubchak I."/>
            <person name="Gentemann C."/>
            <person name="Eikrem W."/>
            <person name="Gready J.E."/>
            <person name="John U."/>
            <person name="Lanier W."/>
            <person name="Lindquist E.A."/>
            <person name="Lucas S."/>
            <person name="Mayer K.F."/>
            <person name="Moreau H."/>
            <person name="Not F."/>
            <person name="Otillar R."/>
            <person name="Panaud O."/>
            <person name="Pangilinan J."/>
            <person name="Paulsen I."/>
            <person name="Piegu B."/>
            <person name="Poliakov A."/>
            <person name="Robbens S."/>
            <person name="Schmutz J."/>
            <person name="Toulza E."/>
            <person name="Wyss T."/>
            <person name="Zelensky A."/>
            <person name="Zhou K."/>
            <person name="Armbrust E.V."/>
            <person name="Bhattacharya D."/>
            <person name="Goodenough U.W."/>
            <person name="Van de Peer Y."/>
            <person name="Grigoriev I.V."/>
        </authorList>
    </citation>
    <scope>NUCLEOTIDE SEQUENCE [LARGE SCALE GENOMIC DNA]</scope>
    <source>
        <strain evidence="4">RCC299 / NOUM17</strain>
    </source>
</reference>
<dbReference type="SUPFAM" id="SSF52402">
    <property type="entry name" value="Adenine nucleotide alpha hydrolases-like"/>
    <property type="match status" value="1"/>
</dbReference>
<feature type="domain" description="UspA" evidence="2">
    <location>
        <begin position="52"/>
        <end position="210"/>
    </location>
</feature>
<evidence type="ECO:0000259" key="2">
    <source>
        <dbReference type="Pfam" id="PF00582"/>
    </source>
</evidence>
<dbReference type="RefSeq" id="XP_002500305.1">
    <property type="nucleotide sequence ID" value="XM_002500259.1"/>
</dbReference>